<dbReference type="GO" id="GO:0005615">
    <property type="term" value="C:extracellular space"/>
    <property type="evidence" value="ECO:0007669"/>
    <property type="project" value="TreeGrafter"/>
</dbReference>
<dbReference type="FunFam" id="3.40.720.10:FF:000017">
    <property type="entry name" value="Predicted protein"/>
    <property type="match status" value="1"/>
</dbReference>
<dbReference type="CDD" id="cd16021">
    <property type="entry name" value="ALP_like"/>
    <property type="match status" value="1"/>
</dbReference>
<dbReference type="InterPro" id="IPR004245">
    <property type="entry name" value="DUF229"/>
</dbReference>
<feature type="transmembrane region" description="Helical" evidence="2">
    <location>
        <begin position="72"/>
        <end position="89"/>
    </location>
</feature>
<dbReference type="InterPro" id="IPR017850">
    <property type="entry name" value="Alkaline_phosphatase_core_sf"/>
</dbReference>
<feature type="region of interest" description="Disordered" evidence="1">
    <location>
        <begin position="113"/>
        <end position="132"/>
    </location>
</feature>
<evidence type="ECO:0000256" key="2">
    <source>
        <dbReference type="SAM" id="Phobius"/>
    </source>
</evidence>
<evidence type="ECO:0000313" key="3">
    <source>
        <dbReference type="EMBL" id="GBM50788.1"/>
    </source>
</evidence>
<dbReference type="SUPFAM" id="SSF53649">
    <property type="entry name" value="Alkaline phosphatase-like"/>
    <property type="match status" value="1"/>
</dbReference>
<proteinExistence type="predicted"/>
<keyword evidence="2" id="KW-0472">Membrane</keyword>
<evidence type="ECO:0000256" key="1">
    <source>
        <dbReference type="SAM" id="MobiDB-lite"/>
    </source>
</evidence>
<keyword evidence="4" id="KW-1185">Reference proteome</keyword>
<accession>A0A4Y2GDV9</accession>
<dbReference type="PANTHER" id="PTHR10974:SF1">
    <property type="entry name" value="FI08016P-RELATED"/>
    <property type="match status" value="1"/>
</dbReference>
<sequence length="890" mass="102420">MMRTTPPLQTSAEHQLSSPSIPVYSGPYGWVGGRGHHTSGRTFDPLRSPVVFFQEPRRLTIYMAAVSRRRRFIILIVICCLSLFIFGWYSRTSDNLLKLTENSSPSNEIFESQRVSTGIKRPQHIPPPEETQRENELMDFIEDKKTSFRRSEEELVSGPAEYDDIPITRSYKGQPDDMELFSGPTDYDDEIPITFPARRHPDLELEFSGPTEFEMPVTLPIRRHPDAELEFSGPTEEDMVGGAKPVTPPMQSNEIEGTNKDKDHSYPKLSLQGTTISSLQVTQPVKDSSLILDTPGCEVPKLDPWDPTVKHLIELQEPYECPGPPLFMKPSSDGSITLNETILEKYYGMKRDELKCYYQPIYRKHEDPGNVRENDFTNGNVSQLHFGIPLNEDYVGAMCYLKNKTFEQYFPLVRLKKEIEEARSTIAPPTPRLNVILAGIDSISKLNYLRHFRKTEAFIKEKLNMFEMNGYTKVGDNTFPNLVPMLTGHFVEHYWNESLRDTMFFDDVGLIWKDYSKKGYRTFYAEDSPYTGTFNYIKRGFYDPPTDYYIRPLMLALESSNMREKTGKEHCFNSQLEPEIIYDYLRNFIEAMGNRPYHAFAMVSTITHDYLNHAGWEDQPTVHILEDLLNMGALNNSLLVLFSDHGLRFGQIRYTYIGKFEERMPFMYIHAPKWFLDQYPQYAKNLEINQNRLMTLFDIHATMLHLLDLNRSPEERAELSMGRSLLEEISPNRTCEQANILPHWCPCQTFENVLLNSTEAINASQAIVDDINSKLAEYGGICEILEVAEIMDARVGQANDLVLRFVRHDNVVVNRTVVLGDRIKPIGDYMITLVTKPGHAVFEGTVRHDPENNSYTVLGISRLSLYGKTSWCIDSQKMKIFCYCKIQQPS</sequence>
<organism evidence="3 4">
    <name type="scientific">Araneus ventricosus</name>
    <name type="common">Orbweaver spider</name>
    <name type="synonym">Epeira ventricosa</name>
    <dbReference type="NCBI Taxonomy" id="182803"/>
    <lineage>
        <taxon>Eukaryota</taxon>
        <taxon>Metazoa</taxon>
        <taxon>Ecdysozoa</taxon>
        <taxon>Arthropoda</taxon>
        <taxon>Chelicerata</taxon>
        <taxon>Arachnida</taxon>
        <taxon>Araneae</taxon>
        <taxon>Araneomorphae</taxon>
        <taxon>Entelegynae</taxon>
        <taxon>Araneoidea</taxon>
        <taxon>Araneidae</taxon>
        <taxon>Araneus</taxon>
    </lineage>
</organism>
<keyword evidence="2" id="KW-0812">Transmembrane</keyword>
<dbReference type="Proteomes" id="UP000499080">
    <property type="component" value="Unassembled WGS sequence"/>
</dbReference>
<gene>
    <name evidence="3" type="ORF">AVEN_137109_1</name>
</gene>
<comment type="caution">
    <text evidence="3">The sequence shown here is derived from an EMBL/GenBank/DDBJ whole genome shotgun (WGS) entry which is preliminary data.</text>
</comment>
<dbReference type="EMBL" id="BGPR01001311">
    <property type="protein sequence ID" value="GBM50788.1"/>
    <property type="molecule type" value="Genomic_DNA"/>
</dbReference>
<dbReference type="Pfam" id="PF02995">
    <property type="entry name" value="DUF229"/>
    <property type="match status" value="1"/>
</dbReference>
<name>A0A4Y2GDV9_ARAVE</name>
<dbReference type="OrthoDB" id="6412279at2759"/>
<evidence type="ECO:0000313" key="4">
    <source>
        <dbReference type="Proteomes" id="UP000499080"/>
    </source>
</evidence>
<keyword evidence="2" id="KW-1133">Transmembrane helix</keyword>
<dbReference type="PANTHER" id="PTHR10974">
    <property type="entry name" value="FI08016P-RELATED"/>
    <property type="match status" value="1"/>
</dbReference>
<dbReference type="Gene3D" id="3.40.720.10">
    <property type="entry name" value="Alkaline Phosphatase, subunit A"/>
    <property type="match status" value="1"/>
</dbReference>
<reference evidence="3 4" key="1">
    <citation type="journal article" date="2019" name="Sci. Rep.">
        <title>Orb-weaving spider Araneus ventricosus genome elucidates the spidroin gene catalogue.</title>
        <authorList>
            <person name="Kono N."/>
            <person name="Nakamura H."/>
            <person name="Ohtoshi R."/>
            <person name="Moran D.A.P."/>
            <person name="Shinohara A."/>
            <person name="Yoshida Y."/>
            <person name="Fujiwara M."/>
            <person name="Mori M."/>
            <person name="Tomita M."/>
            <person name="Arakawa K."/>
        </authorList>
    </citation>
    <scope>NUCLEOTIDE SEQUENCE [LARGE SCALE GENOMIC DNA]</scope>
</reference>
<protein>
    <submittedName>
        <fullName evidence="3">Uncharacterized protein</fullName>
    </submittedName>
</protein>
<dbReference type="AlphaFoldDB" id="A0A4Y2GDV9"/>